<evidence type="ECO:0000313" key="2">
    <source>
        <dbReference type="EMBL" id="WHA39730.1"/>
    </source>
</evidence>
<feature type="transmembrane region" description="Helical" evidence="1">
    <location>
        <begin position="31"/>
        <end position="54"/>
    </location>
</feature>
<dbReference type="Proteomes" id="UP000298664">
    <property type="component" value="Chromosome Circular"/>
</dbReference>
<organism evidence="2 3">
    <name type="scientific">Agrobacterium larrymoorei</name>
    <dbReference type="NCBI Taxonomy" id="160699"/>
    <lineage>
        <taxon>Bacteria</taxon>
        <taxon>Pseudomonadati</taxon>
        <taxon>Pseudomonadota</taxon>
        <taxon>Alphaproteobacteria</taxon>
        <taxon>Hyphomicrobiales</taxon>
        <taxon>Rhizobiaceae</taxon>
        <taxon>Rhizobium/Agrobacterium group</taxon>
        <taxon>Agrobacterium</taxon>
    </lineage>
</organism>
<sequence>MTKLLELLPPLLWVGAALAIFPYFIPTAYSLSLFAIRLVAALALLAVAVGSYRMRAQPHMSGSRTAVQGVAAVAVLGICLGVAMKGSDLIKPSDDHILAVIQAGLEKQGAEAASAYKDLDVTGARCDDFSVRREWKCSYKLSYTQASNGQRVTDELQDNLYLSRVTGEDISPTCGGYDFQWSGRFRASTYYFPDLEPIMWNDCGTSDDGNSFKRTLKGAGHKAAFLISRTDISAPMVPAPYSLWLATLHTEELYDKNKVRRENINCNYAPGNQLEVRCEVKGRRAVWQGTTDIFNPGGADINSNFTDTVVIMLRKGEWTAKQ</sequence>
<dbReference type="RefSeq" id="WP_137394297.1">
    <property type="nucleotide sequence ID" value="NZ_CP124733.1"/>
</dbReference>
<name>A0AAF0KC55_9HYPH</name>
<proteinExistence type="predicted"/>
<feature type="transmembrane region" description="Helical" evidence="1">
    <location>
        <begin position="7"/>
        <end position="25"/>
    </location>
</feature>
<evidence type="ECO:0000313" key="3">
    <source>
        <dbReference type="Proteomes" id="UP000298664"/>
    </source>
</evidence>
<keyword evidence="1" id="KW-0472">Membrane</keyword>
<accession>A0AAF0KC55</accession>
<keyword evidence="1" id="KW-1133">Transmembrane helix</keyword>
<keyword evidence="1" id="KW-0812">Transmembrane</keyword>
<dbReference type="AlphaFoldDB" id="A0AAF0KC55"/>
<protein>
    <submittedName>
        <fullName evidence="2">Uncharacterized protein</fullName>
    </submittedName>
</protein>
<reference evidence="2" key="1">
    <citation type="submission" date="2023-05" db="EMBL/GenBank/DDBJ databases">
        <title>Complete genome sequence of Agrobacterium larrymoorei CFBP5477.</title>
        <authorList>
            <person name="Yen H.-C."/>
            <person name="Chou L."/>
            <person name="Lin Y.-C."/>
            <person name="Lai E.-M."/>
            <person name="Kuo C.-H."/>
        </authorList>
    </citation>
    <scope>NUCLEOTIDE SEQUENCE</scope>
    <source>
        <strain evidence="2">CFBP5477</strain>
    </source>
</reference>
<feature type="transmembrane region" description="Helical" evidence="1">
    <location>
        <begin position="66"/>
        <end position="84"/>
    </location>
</feature>
<gene>
    <name evidence="2" type="ORF">CFBP5477_007645</name>
</gene>
<evidence type="ECO:0000256" key="1">
    <source>
        <dbReference type="SAM" id="Phobius"/>
    </source>
</evidence>
<dbReference type="EMBL" id="CP124733">
    <property type="protein sequence ID" value="WHA39730.1"/>
    <property type="molecule type" value="Genomic_DNA"/>
</dbReference>